<evidence type="ECO:0000313" key="3">
    <source>
        <dbReference type="EMBL" id="OAE18951.1"/>
    </source>
</evidence>
<feature type="region of interest" description="Disordered" evidence="2">
    <location>
        <begin position="211"/>
        <end position="265"/>
    </location>
</feature>
<dbReference type="AlphaFoldDB" id="A0A176VF61"/>
<sequence>MHTHRNWQQRRRLVEETELWKSLKKACKSLWTDVETTRQTTVNLRDRREASRVAFNEELCRVDKLAANLAKRDHAHASELAAKAKELEECEATRSLELELLKRLEANCNDEIATEEQLGEVEAKLLEVEEKNRQLAEQTNNALTDTVNRCLRGIVIWHIETQMWQQLWDLERRVTAMIACSIILAVFDEDHQRDGERVCISDCKSEGARGATLGEGHGVQSSLVEPSQGEELSCRGRTENRRSLARGCDDEDKEHGTLEKDRSTH</sequence>
<evidence type="ECO:0000313" key="4">
    <source>
        <dbReference type="Proteomes" id="UP000077202"/>
    </source>
</evidence>
<feature type="coiled-coil region" evidence="1">
    <location>
        <begin position="87"/>
        <end position="146"/>
    </location>
</feature>
<keyword evidence="4" id="KW-1185">Reference proteome</keyword>
<name>A0A176VF61_MARPO</name>
<dbReference type="Proteomes" id="UP000077202">
    <property type="component" value="Unassembled WGS sequence"/>
</dbReference>
<evidence type="ECO:0000256" key="1">
    <source>
        <dbReference type="SAM" id="Coils"/>
    </source>
</evidence>
<reference evidence="3" key="1">
    <citation type="submission" date="2016-03" db="EMBL/GenBank/DDBJ databases">
        <title>Mechanisms controlling the formation of the plant cell surface in tip-growing cells are functionally conserved among land plants.</title>
        <authorList>
            <person name="Honkanen S."/>
            <person name="Jones V.A."/>
            <person name="Morieri G."/>
            <person name="Champion C."/>
            <person name="Hetherington A.J."/>
            <person name="Kelly S."/>
            <person name="Saint-Marcoux D."/>
            <person name="Proust H."/>
            <person name="Prescott H."/>
            <person name="Dolan L."/>
        </authorList>
    </citation>
    <scope>NUCLEOTIDE SEQUENCE [LARGE SCALE GENOMIC DNA]</scope>
    <source>
        <tissue evidence="3">Whole gametophyte</tissue>
    </source>
</reference>
<feature type="compositionally biased region" description="Basic and acidic residues" evidence="2">
    <location>
        <begin position="232"/>
        <end position="242"/>
    </location>
</feature>
<evidence type="ECO:0000256" key="2">
    <source>
        <dbReference type="SAM" id="MobiDB-lite"/>
    </source>
</evidence>
<protein>
    <submittedName>
        <fullName evidence="3">Uncharacterized protein</fullName>
    </submittedName>
</protein>
<proteinExistence type="predicted"/>
<keyword evidence="1" id="KW-0175">Coiled coil</keyword>
<organism evidence="3 4">
    <name type="scientific">Marchantia polymorpha subsp. ruderalis</name>
    <dbReference type="NCBI Taxonomy" id="1480154"/>
    <lineage>
        <taxon>Eukaryota</taxon>
        <taxon>Viridiplantae</taxon>
        <taxon>Streptophyta</taxon>
        <taxon>Embryophyta</taxon>
        <taxon>Marchantiophyta</taxon>
        <taxon>Marchantiopsida</taxon>
        <taxon>Marchantiidae</taxon>
        <taxon>Marchantiales</taxon>
        <taxon>Marchantiaceae</taxon>
        <taxon>Marchantia</taxon>
    </lineage>
</organism>
<feature type="compositionally biased region" description="Basic and acidic residues" evidence="2">
    <location>
        <begin position="253"/>
        <end position="265"/>
    </location>
</feature>
<dbReference type="EMBL" id="LVLJ01003973">
    <property type="protein sequence ID" value="OAE18951.1"/>
    <property type="molecule type" value="Genomic_DNA"/>
</dbReference>
<comment type="caution">
    <text evidence="3">The sequence shown here is derived from an EMBL/GenBank/DDBJ whole genome shotgun (WGS) entry which is preliminary data.</text>
</comment>
<accession>A0A176VF61</accession>
<gene>
    <name evidence="3" type="ORF">AXG93_1976s1580</name>
</gene>